<evidence type="ECO:0000313" key="2">
    <source>
        <dbReference type="Proteomes" id="UP001207654"/>
    </source>
</evidence>
<gene>
    <name evidence="1" type="ORF">OV287_17970</name>
</gene>
<proteinExistence type="predicted"/>
<sequence length="131" mass="13923">MMKRMMGLGVALAILGAGGTAWAGYRDSIPVVIDSVNRTFYASMGGARNTTDTMSFVEIVFEGNGVFGERAIVAARNSSGQMGVCIATSATVLSALRTITDDGYIRVYWDASNNCTSAEVRASSYVDMRTP</sequence>
<organism evidence="1 2">
    <name type="scientific">Archangium lansingense</name>
    <dbReference type="NCBI Taxonomy" id="2995310"/>
    <lineage>
        <taxon>Bacteria</taxon>
        <taxon>Pseudomonadati</taxon>
        <taxon>Myxococcota</taxon>
        <taxon>Myxococcia</taxon>
        <taxon>Myxococcales</taxon>
        <taxon>Cystobacterineae</taxon>
        <taxon>Archangiaceae</taxon>
        <taxon>Archangium</taxon>
    </lineage>
</organism>
<name>A0ABT4A3Z3_9BACT</name>
<dbReference type="RefSeq" id="WP_267535257.1">
    <property type="nucleotide sequence ID" value="NZ_JAPNKA010000001.1"/>
</dbReference>
<accession>A0ABT4A3Z3</accession>
<comment type="caution">
    <text evidence="1">The sequence shown here is derived from an EMBL/GenBank/DDBJ whole genome shotgun (WGS) entry which is preliminary data.</text>
</comment>
<dbReference type="EMBL" id="JAPNKA010000001">
    <property type="protein sequence ID" value="MCY1076365.1"/>
    <property type="molecule type" value="Genomic_DNA"/>
</dbReference>
<dbReference type="Proteomes" id="UP001207654">
    <property type="component" value="Unassembled WGS sequence"/>
</dbReference>
<evidence type="ECO:0000313" key="1">
    <source>
        <dbReference type="EMBL" id="MCY1076365.1"/>
    </source>
</evidence>
<protein>
    <submittedName>
        <fullName evidence="1">Uncharacterized protein</fullName>
    </submittedName>
</protein>
<reference evidence="1 2" key="1">
    <citation type="submission" date="2022-11" db="EMBL/GenBank/DDBJ databases">
        <title>Minimal conservation of predation-associated metabolite biosynthetic gene clusters underscores biosynthetic potential of Myxococcota including descriptions for ten novel species: Archangium lansinium sp. nov., Myxococcus landrumus sp. nov., Nannocystis bai.</title>
        <authorList>
            <person name="Ahearne A."/>
            <person name="Stevens C."/>
            <person name="Phillips K."/>
        </authorList>
    </citation>
    <scope>NUCLEOTIDE SEQUENCE [LARGE SCALE GENOMIC DNA]</scope>
    <source>
        <strain evidence="1 2">MIWBW</strain>
    </source>
</reference>
<keyword evidence="2" id="KW-1185">Reference proteome</keyword>